<dbReference type="InterPro" id="IPR029068">
    <property type="entry name" value="Glyas_Bleomycin-R_OHBP_Dase"/>
</dbReference>
<keyword evidence="4" id="KW-1185">Reference proteome</keyword>
<sequence length="119" mass="12634">MTISRIRTLTAPVADQDRALAFYVDSMGFEVRTDTAMGELRWLEVAPPGSDTAIVLHPGFGGMQLPALTGVILESGDIDADTERLRGSGVEVDGPNELPWGRQATFSDPDGNGFVLSAA</sequence>
<keyword evidence="3" id="KW-0560">Oxidoreductase</keyword>
<keyword evidence="3" id="KW-0223">Dioxygenase</keyword>
<reference evidence="4" key="2">
    <citation type="submission" date="2010-01" db="EMBL/GenBank/DDBJ databases">
        <title>The complete genome of Conexibacter woesei DSM 14684.</title>
        <authorList>
            <consortium name="US DOE Joint Genome Institute (JGI-PGF)"/>
            <person name="Lucas S."/>
            <person name="Copeland A."/>
            <person name="Lapidus A."/>
            <person name="Glavina del Rio T."/>
            <person name="Dalin E."/>
            <person name="Tice H."/>
            <person name="Bruce D."/>
            <person name="Goodwin L."/>
            <person name="Pitluck S."/>
            <person name="Kyrpides N."/>
            <person name="Mavromatis K."/>
            <person name="Ivanova N."/>
            <person name="Mikhailova N."/>
            <person name="Chertkov O."/>
            <person name="Brettin T."/>
            <person name="Detter J.C."/>
            <person name="Han C."/>
            <person name="Larimer F."/>
            <person name="Land M."/>
            <person name="Hauser L."/>
            <person name="Markowitz V."/>
            <person name="Cheng J.-F."/>
            <person name="Hugenholtz P."/>
            <person name="Woyke T."/>
            <person name="Wu D."/>
            <person name="Pukall R."/>
            <person name="Steenblock K."/>
            <person name="Schneider S."/>
            <person name="Klenk H.-P."/>
            <person name="Eisen J.A."/>
        </authorList>
    </citation>
    <scope>NUCLEOTIDE SEQUENCE [LARGE SCALE GENOMIC DNA]</scope>
    <source>
        <strain evidence="4">DSM 14684 / CIP 108061 / JCM 11494 / NBRC 100937 / ID131577</strain>
    </source>
</reference>
<dbReference type="eggNOG" id="COG0346">
    <property type="taxonomic scope" value="Bacteria"/>
</dbReference>
<accession>D3F6H4</accession>
<dbReference type="SUPFAM" id="SSF54593">
    <property type="entry name" value="Glyoxalase/Bleomycin resistance protein/Dihydroxybiphenyl dioxygenase"/>
    <property type="match status" value="1"/>
</dbReference>
<dbReference type="OrthoDB" id="197463at2"/>
<evidence type="ECO:0000313" key="4">
    <source>
        <dbReference type="Proteomes" id="UP000008229"/>
    </source>
</evidence>
<dbReference type="Pfam" id="PF00903">
    <property type="entry name" value="Glyoxalase"/>
    <property type="match status" value="1"/>
</dbReference>
<feature type="domain" description="VOC" evidence="2">
    <location>
        <begin position="5"/>
        <end position="119"/>
    </location>
</feature>
<dbReference type="PANTHER" id="PTHR36437">
    <property type="entry name" value="GLYOXALASE/BLEOMYCIN RESISTANCE PROTEIN/DIOXYGENASE"/>
    <property type="match status" value="1"/>
</dbReference>
<evidence type="ECO:0000259" key="2">
    <source>
        <dbReference type="PROSITE" id="PS51819"/>
    </source>
</evidence>
<dbReference type="RefSeq" id="WP_012933792.1">
    <property type="nucleotide sequence ID" value="NC_013739.1"/>
</dbReference>
<dbReference type="HOGENOM" id="CLU_046006_10_4_11"/>
<dbReference type="PANTHER" id="PTHR36437:SF2">
    <property type="entry name" value="GLYOXALASE_BLEOMYCIN RESISTANCE PROTEIN_DIOXYGENASE"/>
    <property type="match status" value="1"/>
</dbReference>
<proteinExistence type="predicted"/>
<organism evidence="3 4">
    <name type="scientific">Conexibacter woesei (strain DSM 14684 / CCUG 47730 / CIP 108061 / JCM 11494 / NBRC 100937 / ID131577)</name>
    <dbReference type="NCBI Taxonomy" id="469383"/>
    <lineage>
        <taxon>Bacteria</taxon>
        <taxon>Bacillati</taxon>
        <taxon>Actinomycetota</taxon>
        <taxon>Thermoleophilia</taxon>
        <taxon>Solirubrobacterales</taxon>
        <taxon>Conexibacteraceae</taxon>
        <taxon>Conexibacter</taxon>
    </lineage>
</organism>
<dbReference type="PROSITE" id="PS51819">
    <property type="entry name" value="VOC"/>
    <property type="match status" value="1"/>
</dbReference>
<protein>
    <submittedName>
        <fullName evidence="3">Glyoxalase/bleomycin resistance protein/dioxygenase</fullName>
    </submittedName>
</protein>
<dbReference type="InterPro" id="IPR037523">
    <property type="entry name" value="VOC_core"/>
</dbReference>
<evidence type="ECO:0000256" key="1">
    <source>
        <dbReference type="SAM" id="MobiDB-lite"/>
    </source>
</evidence>
<dbReference type="AlphaFoldDB" id="D3F6H4"/>
<dbReference type="STRING" id="469383.Cwoe_2316"/>
<dbReference type="EMBL" id="CP001854">
    <property type="protein sequence ID" value="ADB50741.1"/>
    <property type="molecule type" value="Genomic_DNA"/>
</dbReference>
<dbReference type="InterPro" id="IPR004360">
    <property type="entry name" value="Glyas_Fos-R_dOase_dom"/>
</dbReference>
<reference evidence="3 4" key="1">
    <citation type="journal article" date="2010" name="Stand. Genomic Sci.">
        <title>Complete genome sequence of Conexibacter woesei type strain (ID131577).</title>
        <authorList>
            <person name="Pukall R."/>
            <person name="Lapidus A."/>
            <person name="Glavina Del Rio T."/>
            <person name="Copeland A."/>
            <person name="Tice H."/>
            <person name="Cheng J.-F."/>
            <person name="Lucas S."/>
            <person name="Chen F."/>
            <person name="Nolan M."/>
            <person name="Bruce D."/>
            <person name="Goodwin L."/>
            <person name="Pitluck S."/>
            <person name="Mavromatis K."/>
            <person name="Ivanova N."/>
            <person name="Ovchinnikova G."/>
            <person name="Pati A."/>
            <person name="Chen A."/>
            <person name="Palaniappan K."/>
            <person name="Land M."/>
            <person name="Hauser L."/>
            <person name="Chang Y.-J."/>
            <person name="Jeffries C.D."/>
            <person name="Chain P."/>
            <person name="Meincke L."/>
            <person name="Sims D."/>
            <person name="Brettin T."/>
            <person name="Detter J.C."/>
            <person name="Rohde M."/>
            <person name="Goeker M."/>
            <person name="Bristow J."/>
            <person name="Eisen J.A."/>
            <person name="Markowitz V."/>
            <person name="Kyrpides N.C."/>
            <person name="Klenk H.-P."/>
            <person name="Hugenholtz P."/>
        </authorList>
    </citation>
    <scope>NUCLEOTIDE SEQUENCE [LARGE SCALE GENOMIC DNA]</scope>
    <source>
        <strain evidence="4">DSM 14684 / CIP 108061 / JCM 11494 / NBRC 100937 / ID131577</strain>
    </source>
</reference>
<evidence type="ECO:0000313" key="3">
    <source>
        <dbReference type="EMBL" id="ADB50741.1"/>
    </source>
</evidence>
<gene>
    <name evidence="3" type="ordered locus">Cwoe_2316</name>
</gene>
<dbReference type="Proteomes" id="UP000008229">
    <property type="component" value="Chromosome"/>
</dbReference>
<dbReference type="KEGG" id="cwo:Cwoe_2316"/>
<name>D3F6H4_CONWI</name>
<dbReference type="GO" id="GO:0051213">
    <property type="term" value="F:dioxygenase activity"/>
    <property type="evidence" value="ECO:0007669"/>
    <property type="project" value="UniProtKB-KW"/>
</dbReference>
<dbReference type="Gene3D" id="3.10.180.10">
    <property type="entry name" value="2,3-Dihydroxybiphenyl 1,2-Dioxygenase, domain 1"/>
    <property type="match status" value="1"/>
</dbReference>
<feature type="region of interest" description="Disordered" evidence="1">
    <location>
        <begin position="87"/>
        <end position="112"/>
    </location>
</feature>